<sequence length="575" mass="62557">MNCPSRTDDTLKHKEWHQNPPRFAPDLTTRQDLIGISNAREDQSEAKGPDILGGGSNCPWQPSLGKNDDRDDPLLLGGASLTKSGRLAYGKSSVKLGSPEGTPITKTFISSKRVKDWGLWLLSVICMSVLISRISSGKHQVSTHHIATQQIVAEPILVGEPVERSFAVPEKRSQCASGGVGGAEYDLPLHVAAVFIIFFVSGLGCAFPILATRFPRLHVPSSFLFFVSHFGTGVLIATAFVHLLPTAFESLGNPCLSDFWTKDYPAMPGAIALGGIFLVTVIEMVFSPARHVCRGGNRIANPDSELTSSRQKENFLPRLNGNSSSSNPRPPTMSVSHTVGLDAGSHLRDMGPLVGRSASISRAINRMGEENEQIFRVASAPNMQTHYEKDEGAIQTDVERKDDSLTLTPDQKQKKETMQVYLLEMGILFHSVFIGMSLSVSVGNEFVVLLIAIVFHQTFEGLALGSRIASLPWRKDQLQPWIMSLAYGCTTPIGQAIGLATHTLYSPDSEVGLLVVGCMNAISSGLLIFASLVELMSEDFLSDESWRVLRGRRRVYACILVFLGAFCMSIVGAWA</sequence>
<evidence type="ECO:0000256" key="4">
    <source>
        <dbReference type="ARBA" id="ARBA00023136"/>
    </source>
</evidence>
<dbReference type="InterPro" id="IPR003689">
    <property type="entry name" value="ZIP"/>
</dbReference>
<feature type="transmembrane region" description="Helical" evidence="6">
    <location>
        <begin position="117"/>
        <end position="135"/>
    </location>
</feature>
<comment type="caution">
    <text evidence="7">The sequence shown here is derived from an EMBL/GenBank/DDBJ whole genome shotgun (WGS) entry which is preliminary data.</text>
</comment>
<feature type="transmembrane region" description="Helical" evidence="6">
    <location>
        <begin position="223"/>
        <end position="244"/>
    </location>
</feature>
<feature type="transmembrane region" description="Helical" evidence="6">
    <location>
        <begin position="446"/>
        <end position="464"/>
    </location>
</feature>
<evidence type="ECO:0000256" key="3">
    <source>
        <dbReference type="ARBA" id="ARBA00022989"/>
    </source>
</evidence>
<keyword evidence="3 6" id="KW-1133">Transmembrane helix</keyword>
<feature type="transmembrane region" description="Helical" evidence="6">
    <location>
        <begin position="189"/>
        <end position="211"/>
    </location>
</feature>
<feature type="transmembrane region" description="Helical" evidence="6">
    <location>
        <begin position="511"/>
        <end position="533"/>
    </location>
</feature>
<gene>
    <name evidence="7" type="ORF">N7469_000709</name>
</gene>
<evidence type="ECO:0000256" key="2">
    <source>
        <dbReference type="ARBA" id="ARBA00022692"/>
    </source>
</evidence>
<dbReference type="GO" id="GO:0005385">
    <property type="term" value="F:zinc ion transmembrane transporter activity"/>
    <property type="evidence" value="ECO:0007669"/>
    <property type="project" value="TreeGrafter"/>
</dbReference>
<evidence type="ECO:0000313" key="7">
    <source>
        <dbReference type="EMBL" id="KAJ5242382.1"/>
    </source>
</evidence>
<reference evidence="7" key="2">
    <citation type="journal article" date="2023" name="IMA Fungus">
        <title>Comparative genomic study of the Penicillium genus elucidates a diverse pangenome and 15 lateral gene transfer events.</title>
        <authorList>
            <person name="Petersen C."/>
            <person name="Sorensen T."/>
            <person name="Nielsen M.R."/>
            <person name="Sondergaard T.E."/>
            <person name="Sorensen J.L."/>
            <person name="Fitzpatrick D.A."/>
            <person name="Frisvad J.C."/>
            <person name="Nielsen K.L."/>
        </authorList>
    </citation>
    <scope>NUCLEOTIDE SEQUENCE</scope>
    <source>
        <strain evidence="7">IBT 23319</strain>
    </source>
</reference>
<evidence type="ECO:0000256" key="6">
    <source>
        <dbReference type="SAM" id="Phobius"/>
    </source>
</evidence>
<feature type="region of interest" description="Disordered" evidence="5">
    <location>
        <begin position="1"/>
        <end position="72"/>
    </location>
</feature>
<protein>
    <submittedName>
        <fullName evidence="7">Uncharacterized protein</fullName>
    </submittedName>
</protein>
<evidence type="ECO:0000313" key="8">
    <source>
        <dbReference type="Proteomes" id="UP001147733"/>
    </source>
</evidence>
<feature type="transmembrane region" description="Helical" evidence="6">
    <location>
        <begin position="485"/>
        <end position="505"/>
    </location>
</feature>
<feature type="transmembrane region" description="Helical" evidence="6">
    <location>
        <begin position="264"/>
        <end position="286"/>
    </location>
</feature>
<dbReference type="EMBL" id="JAPQKT010000001">
    <property type="protein sequence ID" value="KAJ5242382.1"/>
    <property type="molecule type" value="Genomic_DNA"/>
</dbReference>
<name>A0A9W9PEA8_PENCI</name>
<keyword evidence="8" id="KW-1185">Reference proteome</keyword>
<dbReference type="RefSeq" id="XP_056505386.1">
    <property type="nucleotide sequence ID" value="XM_056639629.1"/>
</dbReference>
<feature type="region of interest" description="Disordered" evidence="5">
    <location>
        <begin position="302"/>
        <end position="339"/>
    </location>
</feature>
<feature type="transmembrane region" description="Helical" evidence="6">
    <location>
        <begin position="420"/>
        <end position="440"/>
    </location>
</feature>
<evidence type="ECO:0000256" key="1">
    <source>
        <dbReference type="ARBA" id="ARBA00004141"/>
    </source>
</evidence>
<dbReference type="OrthoDB" id="448280at2759"/>
<dbReference type="PANTHER" id="PTHR11040">
    <property type="entry name" value="ZINC/IRON TRANSPORTER"/>
    <property type="match status" value="1"/>
</dbReference>
<accession>A0A9W9PEA8</accession>
<dbReference type="Proteomes" id="UP001147733">
    <property type="component" value="Unassembled WGS sequence"/>
</dbReference>
<dbReference type="PANTHER" id="PTHR11040:SF55">
    <property type="entry name" value="MEMBRANE ZINC ION TRANSPORTER, PUTATIVE (AFU_ORTHOLOGUE AFUA_6G00470)-RELATED"/>
    <property type="match status" value="1"/>
</dbReference>
<feature type="transmembrane region" description="Helical" evidence="6">
    <location>
        <begin position="554"/>
        <end position="574"/>
    </location>
</feature>
<feature type="compositionally biased region" description="Basic and acidic residues" evidence="5">
    <location>
        <begin position="1"/>
        <end position="17"/>
    </location>
</feature>
<dbReference type="AlphaFoldDB" id="A0A9W9PEA8"/>
<dbReference type="GeneID" id="81378796"/>
<keyword evidence="2 6" id="KW-0812">Transmembrane</keyword>
<organism evidence="7 8">
    <name type="scientific">Penicillium citrinum</name>
    <dbReference type="NCBI Taxonomy" id="5077"/>
    <lineage>
        <taxon>Eukaryota</taxon>
        <taxon>Fungi</taxon>
        <taxon>Dikarya</taxon>
        <taxon>Ascomycota</taxon>
        <taxon>Pezizomycotina</taxon>
        <taxon>Eurotiomycetes</taxon>
        <taxon>Eurotiomycetidae</taxon>
        <taxon>Eurotiales</taxon>
        <taxon>Aspergillaceae</taxon>
        <taxon>Penicillium</taxon>
    </lineage>
</organism>
<keyword evidence="4 6" id="KW-0472">Membrane</keyword>
<evidence type="ECO:0000256" key="5">
    <source>
        <dbReference type="SAM" id="MobiDB-lite"/>
    </source>
</evidence>
<dbReference type="GO" id="GO:0005886">
    <property type="term" value="C:plasma membrane"/>
    <property type="evidence" value="ECO:0007669"/>
    <property type="project" value="TreeGrafter"/>
</dbReference>
<dbReference type="Pfam" id="PF02535">
    <property type="entry name" value="Zip"/>
    <property type="match status" value="1"/>
</dbReference>
<feature type="compositionally biased region" description="Low complexity" evidence="5">
    <location>
        <begin position="316"/>
        <end position="327"/>
    </location>
</feature>
<proteinExistence type="predicted"/>
<comment type="subcellular location">
    <subcellularLocation>
        <location evidence="1">Membrane</location>
        <topology evidence="1">Multi-pass membrane protein</topology>
    </subcellularLocation>
</comment>
<feature type="compositionally biased region" description="Basic and acidic residues" evidence="5">
    <location>
        <begin position="39"/>
        <end position="48"/>
    </location>
</feature>
<reference evidence="7" key="1">
    <citation type="submission" date="2022-11" db="EMBL/GenBank/DDBJ databases">
        <authorList>
            <person name="Petersen C."/>
        </authorList>
    </citation>
    <scope>NUCLEOTIDE SEQUENCE</scope>
    <source>
        <strain evidence="7">IBT 23319</strain>
    </source>
</reference>